<dbReference type="EMBL" id="KL584761">
    <property type="protein sequence ID" value="KEQ94779.1"/>
    <property type="molecule type" value="Genomic_DNA"/>
</dbReference>
<evidence type="ECO:0000256" key="2">
    <source>
        <dbReference type="SAM" id="Phobius"/>
    </source>
</evidence>
<organism evidence="3 4">
    <name type="scientific">Aureobasidium subglaciale (strain EXF-2481)</name>
    <name type="common">Aureobasidium pullulans var. subglaciale</name>
    <dbReference type="NCBI Taxonomy" id="1043005"/>
    <lineage>
        <taxon>Eukaryota</taxon>
        <taxon>Fungi</taxon>
        <taxon>Dikarya</taxon>
        <taxon>Ascomycota</taxon>
        <taxon>Pezizomycotina</taxon>
        <taxon>Dothideomycetes</taxon>
        <taxon>Dothideomycetidae</taxon>
        <taxon>Dothideales</taxon>
        <taxon>Saccotheciaceae</taxon>
        <taxon>Aureobasidium</taxon>
    </lineage>
</organism>
<dbReference type="HOGENOM" id="CLU_979984_0_0_1"/>
<reference evidence="3 4" key="1">
    <citation type="journal article" date="2014" name="BMC Genomics">
        <title>Genome sequencing of four Aureobasidium pullulans varieties: biotechnological potential, stress tolerance, and description of new species.</title>
        <authorList>
            <person name="Gostin Ar C."/>
            <person name="Ohm R.A."/>
            <person name="Kogej T."/>
            <person name="Sonjak S."/>
            <person name="Turk M."/>
            <person name="Zajc J."/>
            <person name="Zalar P."/>
            <person name="Grube M."/>
            <person name="Sun H."/>
            <person name="Han J."/>
            <person name="Sharma A."/>
            <person name="Chiniquy J."/>
            <person name="Ngan C.Y."/>
            <person name="Lipzen A."/>
            <person name="Barry K."/>
            <person name="Grigoriev I.V."/>
            <person name="Gunde-Cimerman N."/>
        </authorList>
    </citation>
    <scope>NUCLEOTIDE SEQUENCE [LARGE SCALE GENOMIC DNA]</scope>
    <source>
        <strain evidence="3 4">EXF-2481</strain>
    </source>
</reference>
<evidence type="ECO:0000256" key="1">
    <source>
        <dbReference type="SAM" id="MobiDB-lite"/>
    </source>
</evidence>
<dbReference type="OrthoDB" id="3897873at2759"/>
<dbReference type="GeneID" id="25363078"/>
<evidence type="ECO:0000313" key="3">
    <source>
        <dbReference type="EMBL" id="KEQ94779.1"/>
    </source>
</evidence>
<protein>
    <submittedName>
        <fullName evidence="3">Uncharacterized protein</fullName>
    </submittedName>
</protein>
<dbReference type="RefSeq" id="XP_013343340.1">
    <property type="nucleotide sequence ID" value="XM_013487886.1"/>
</dbReference>
<dbReference type="InParanoid" id="A0A074YFF1"/>
<keyword evidence="2" id="KW-0812">Transmembrane</keyword>
<keyword evidence="2" id="KW-0472">Membrane</keyword>
<feature type="region of interest" description="Disordered" evidence="1">
    <location>
        <begin position="221"/>
        <end position="284"/>
    </location>
</feature>
<gene>
    <name evidence="3" type="ORF">AUEXF2481DRAFT_258315</name>
</gene>
<keyword evidence="2" id="KW-1133">Transmembrane helix</keyword>
<keyword evidence="4" id="KW-1185">Reference proteome</keyword>
<sequence>MACSTIMSPYVLRTSFNAKFRFELDIHLLLFTTIAIICVCFFLWFKKPIKNLTDETPASAFGGLSDPSELCQHTNTPITSASTSSSVLDELLDTTIPGTSHHSSRRSFSPTNVEGVMIYSPSKAMATNDTLIFVADFLEDRLGNFAHPGTDIMLAKFQRKRSTMGSQIPLFGREHSGIATHAFEKEAWYGESCPLDAMIWLLKKRLSGVEDSNMVFSGFEEKREKREQKETKRLEEPKEDLQQEKDSEQEKTNCEGGKEQKEQREEAKPAPCSFEGRGTQDRAL</sequence>
<feature type="transmembrane region" description="Helical" evidence="2">
    <location>
        <begin position="26"/>
        <end position="45"/>
    </location>
</feature>
<proteinExistence type="predicted"/>
<feature type="compositionally biased region" description="Basic and acidic residues" evidence="1">
    <location>
        <begin position="221"/>
        <end position="268"/>
    </location>
</feature>
<accession>A0A074YFF1</accession>
<name>A0A074YFF1_AURSE</name>
<evidence type="ECO:0000313" key="4">
    <source>
        <dbReference type="Proteomes" id="UP000030641"/>
    </source>
</evidence>
<dbReference type="Proteomes" id="UP000030641">
    <property type="component" value="Unassembled WGS sequence"/>
</dbReference>
<dbReference type="AlphaFoldDB" id="A0A074YFF1"/>